<proteinExistence type="predicted"/>
<reference evidence="6 7" key="1">
    <citation type="submission" date="2021-03" db="EMBL/GenBank/DDBJ databases">
        <title>Genomic Encyclopedia of Type Strains, Phase IV (KMG-IV): sequencing the most valuable type-strain genomes for metagenomic binning, comparative biology and taxonomic classification.</title>
        <authorList>
            <person name="Goeker M."/>
        </authorList>
    </citation>
    <scope>NUCLEOTIDE SEQUENCE [LARGE SCALE GENOMIC DNA]</scope>
    <source>
        <strain evidence="6 7">DSM 40526</strain>
    </source>
</reference>
<dbReference type="Gene3D" id="3.40.50.1820">
    <property type="entry name" value="alpha/beta hydrolase"/>
    <property type="match status" value="1"/>
</dbReference>
<dbReference type="SUPFAM" id="SSF47336">
    <property type="entry name" value="ACP-like"/>
    <property type="match status" value="2"/>
</dbReference>
<dbReference type="Gene3D" id="3.40.50.150">
    <property type="entry name" value="Vaccinia Virus protein VP39"/>
    <property type="match status" value="1"/>
</dbReference>
<evidence type="ECO:0000256" key="2">
    <source>
        <dbReference type="ARBA" id="ARBA00022450"/>
    </source>
</evidence>
<dbReference type="InterPro" id="IPR020802">
    <property type="entry name" value="TesA-like"/>
</dbReference>
<dbReference type="SUPFAM" id="SSF53474">
    <property type="entry name" value="alpha/beta-Hydrolases"/>
    <property type="match status" value="1"/>
</dbReference>
<keyword evidence="2" id="KW-0596">Phosphopantetheine</keyword>
<dbReference type="RefSeq" id="WP_189969845.1">
    <property type="nucleotide sequence ID" value="NZ_BMVL01000006.1"/>
</dbReference>
<keyword evidence="7" id="KW-1185">Reference proteome</keyword>
<dbReference type="Pfam" id="PF08242">
    <property type="entry name" value="Methyltransf_12"/>
    <property type="match status" value="1"/>
</dbReference>
<dbReference type="InterPro" id="IPR020806">
    <property type="entry name" value="PKS_PP-bd"/>
</dbReference>
<evidence type="ECO:0000256" key="3">
    <source>
        <dbReference type="ARBA" id="ARBA00022553"/>
    </source>
</evidence>
<gene>
    <name evidence="6" type="ORF">J2Z77_003677</name>
</gene>
<feature type="domain" description="Carrier" evidence="5">
    <location>
        <begin position="2452"/>
        <end position="2527"/>
    </location>
</feature>
<dbReference type="InterPro" id="IPR029058">
    <property type="entry name" value="AB_hydrolase_fold"/>
</dbReference>
<keyword evidence="4" id="KW-0677">Repeat</keyword>
<dbReference type="InterPro" id="IPR020845">
    <property type="entry name" value="AMP-binding_CS"/>
</dbReference>
<comment type="caution">
    <text evidence="6">The sequence shown here is derived from an EMBL/GenBank/DDBJ whole genome shotgun (WGS) entry which is preliminary data.</text>
</comment>
<dbReference type="Pfam" id="PF00975">
    <property type="entry name" value="Thioesterase"/>
    <property type="match status" value="1"/>
</dbReference>
<dbReference type="PROSITE" id="PS00012">
    <property type="entry name" value="PHOSPHOPANTETHEINE"/>
    <property type="match status" value="2"/>
</dbReference>
<dbReference type="Gene3D" id="3.30.559.30">
    <property type="entry name" value="Nonribosomal peptide synthetase, condensation domain"/>
    <property type="match status" value="2"/>
</dbReference>
<dbReference type="SUPFAM" id="SSF56801">
    <property type="entry name" value="Acetyl-CoA synthetase-like"/>
    <property type="match status" value="2"/>
</dbReference>
<dbReference type="Pfam" id="PF00550">
    <property type="entry name" value="PP-binding"/>
    <property type="match status" value="2"/>
</dbReference>
<dbReference type="Pfam" id="PF00668">
    <property type="entry name" value="Condensation"/>
    <property type="match status" value="2"/>
</dbReference>
<organism evidence="6 7">
    <name type="scientific">Streptomyces avidinii</name>
    <dbReference type="NCBI Taxonomy" id="1895"/>
    <lineage>
        <taxon>Bacteria</taxon>
        <taxon>Bacillati</taxon>
        <taxon>Actinomycetota</taxon>
        <taxon>Actinomycetes</taxon>
        <taxon>Kitasatosporales</taxon>
        <taxon>Streptomycetaceae</taxon>
        <taxon>Streptomyces</taxon>
    </lineage>
</organism>
<dbReference type="EMBL" id="JAGGLQ010000006">
    <property type="protein sequence ID" value="MBP2037870.1"/>
    <property type="molecule type" value="Genomic_DNA"/>
</dbReference>
<dbReference type="Pfam" id="PF00501">
    <property type="entry name" value="AMP-binding"/>
    <property type="match status" value="2"/>
</dbReference>
<dbReference type="SMART" id="SM00824">
    <property type="entry name" value="PKS_TE"/>
    <property type="match status" value="1"/>
</dbReference>
<dbReference type="NCBIfam" id="TIGR01733">
    <property type="entry name" value="AA-adenyl-dom"/>
    <property type="match status" value="2"/>
</dbReference>
<dbReference type="PROSITE" id="PS50075">
    <property type="entry name" value="CARRIER"/>
    <property type="match status" value="2"/>
</dbReference>
<dbReference type="Gene3D" id="3.40.50.980">
    <property type="match status" value="4"/>
</dbReference>
<dbReference type="InterPro" id="IPR006162">
    <property type="entry name" value="Ppantetheine_attach_site"/>
</dbReference>
<dbReference type="SUPFAM" id="SSF53335">
    <property type="entry name" value="S-adenosyl-L-methionine-dependent methyltransferases"/>
    <property type="match status" value="1"/>
</dbReference>
<evidence type="ECO:0000259" key="5">
    <source>
        <dbReference type="PROSITE" id="PS50075"/>
    </source>
</evidence>
<dbReference type="Gene3D" id="2.30.38.10">
    <property type="entry name" value="Luciferase, Domain 3"/>
    <property type="match status" value="2"/>
</dbReference>
<dbReference type="CDD" id="cd17652">
    <property type="entry name" value="A_NRPS_CmdD_like"/>
    <property type="match status" value="1"/>
</dbReference>
<feature type="domain" description="Carrier" evidence="5">
    <location>
        <begin position="964"/>
        <end position="1039"/>
    </location>
</feature>
<dbReference type="PANTHER" id="PTHR45527:SF1">
    <property type="entry name" value="FATTY ACID SYNTHASE"/>
    <property type="match status" value="1"/>
</dbReference>
<accession>A0ABS4L6Y8</accession>
<dbReference type="InterPro" id="IPR036736">
    <property type="entry name" value="ACP-like_sf"/>
</dbReference>
<dbReference type="SUPFAM" id="SSF52777">
    <property type="entry name" value="CoA-dependent acyltransferases"/>
    <property type="match status" value="4"/>
</dbReference>
<dbReference type="InterPro" id="IPR025110">
    <property type="entry name" value="AMP-bd_C"/>
</dbReference>
<comment type="cofactor">
    <cofactor evidence="1">
        <name>pantetheine 4'-phosphate</name>
        <dbReference type="ChEBI" id="CHEBI:47942"/>
    </cofactor>
</comment>
<dbReference type="Gene3D" id="3.30.300.30">
    <property type="match status" value="3"/>
</dbReference>
<dbReference type="Proteomes" id="UP001519310">
    <property type="component" value="Unassembled WGS sequence"/>
</dbReference>
<dbReference type="InterPro" id="IPR009081">
    <property type="entry name" value="PP-bd_ACP"/>
</dbReference>
<dbReference type="InterPro" id="IPR029063">
    <property type="entry name" value="SAM-dependent_MTases_sf"/>
</dbReference>
<keyword evidence="3" id="KW-0597">Phosphoprotein</keyword>
<evidence type="ECO:0000313" key="7">
    <source>
        <dbReference type="Proteomes" id="UP001519310"/>
    </source>
</evidence>
<dbReference type="Pfam" id="PF13193">
    <property type="entry name" value="AMP-binding_C"/>
    <property type="match status" value="2"/>
</dbReference>
<dbReference type="InterPro" id="IPR001031">
    <property type="entry name" value="Thioesterase"/>
</dbReference>
<dbReference type="InterPro" id="IPR013217">
    <property type="entry name" value="Methyltransf_12"/>
</dbReference>
<evidence type="ECO:0000256" key="4">
    <source>
        <dbReference type="ARBA" id="ARBA00022737"/>
    </source>
</evidence>
<dbReference type="Gene3D" id="1.10.1200.10">
    <property type="entry name" value="ACP-like"/>
    <property type="match status" value="1"/>
</dbReference>
<dbReference type="CDD" id="cd02440">
    <property type="entry name" value="AdoMet_MTases"/>
    <property type="match status" value="1"/>
</dbReference>
<evidence type="ECO:0000256" key="1">
    <source>
        <dbReference type="ARBA" id="ARBA00001957"/>
    </source>
</evidence>
<sequence>MPLSAAQHEVWLAQQVDPESRRYRIAEYLEISGDIDPALFETALRRAVGEAEALHARFYEDAGVPWQVTSPRTDWDFPVLDLSRETDPRAAAEAWMRTETDRPMDPASDPLFSFALLQLGPQRFLWYQGYHHIVVDAFTWALFARRVAALYTSLADAEPAAESPFGALSLILDRDAAYRSSPQYAQDRTYWTDRLADLPEPVRLADRPSLPPTARLVHSAVLPADTEVRLRDAARESGVRMSAVLIAATAAYLHRMTGAHEVVLGLPLSTRTDAALRSVPGMAVNSLPLRLGVHPRTTVLELARQAAEEVGHVLRHQRYRVEDLVRDLGLSGGVNDLMGPQVNIMSFDYDLRFAGRPAAARTLSSGPVEDLSVMVYDRSDGAGIRIELEANADLYGADELSAHHARLLRVVEAFVTDADRSIGTIALLTDEDLQDVLTSSRGTALDVPEATLPELFEAQVAQDPQALAVMYEDESLTYGELDAEANRLARLLVADGVGPERVVALALPRSPRLVVAMLAVLKAGAAYLPLDPDYPADRLAFMVGDAAPTVLLTAHGLESAVPDVTVPRIVLDDPLTRKSLIDLSDLPLTDAERSAPLLPSHPAYVIYTSGSTGRPKGVVATHRGLPNLAVAQIERFAVEAGSRVLQFASTSFDATVSEVCTTLLAGATLVLAHSDRLLPGEPLTATCAEYGITHLTLPPTALTVMPRDGLPTGITLVVAGEACPAAVVETWAPGRRMINAYGPTEVSVCATMSDPLAADAGAPPIGRPIAHTDTLVLDSSLQPVADGVAGELYVAGPGLARGYLGRPGLTAQRFVANPFGLPGERMYRTGDVVRRRADGRLDFLGRADDQVKIRGFRIEPGEVEATLLAHPDVAQAVVVVREDQPGNKRLIGYIVPRPAAGDGSDAVASAALARAVREFNAERMPRHAVVDSVVVLAALPVTANGKLDHRALPLPHTATRTSRAPRTPVEQVLCDLYAQVLGVEEVGAEDDFFELGGHSLLATGLISRIRTTLGYELQMRTLFRTRTPALLARALDHAEAVRPPLLPQARPERLPLSFAQQRLWFLNRLQGPSATYNIPLAVRLTGDLDADALRAALSDVVTRHEALRTVFTELDGVPCQRVLDGADAVPELIVAEPAAEELDAAVTAAAGHVFDLTREVPVRAWLFTAGPAQHVLVLVVHHIAADGWSMRPLWRDLSTAYTARRADRAPRWEPLPVQYADYTLWQREVLGDARDPESLWSRQVTHWKQALAELPERIELPADRPHPEQSSHRGRALPFRWDAALHAAVVELARTCRASPFMVVHAALTALLSRLGAGADVPVGIGIAGRTDQTTEDLVGFFVNTLVLRVDTSGRPTFRELVGRVRDESLQAYAHQDLPFESLVDILNPTRTLSHQPLFQVALAWQNTPQGHLTIPGLLAAVETVDTGTSKVDLSFHLTERHAGDHTPAGIEGLLEYSTDIFDHATAEALALRLRLLLEAAVSDADRTTDGIELLTAEEHRAVLSAGTGAVRDVPQAVFPRMFEDRVASDPGAVALMYADESMTYGELDAEANRLARLLVADGVGPEHLVALAFPRSPRLVIAILAVLKAGAAYLPLDPDYPADRLAFMLTDAAPTLLLSVSGTADVLPDTGVRRILLDDALTVEAVAGSSDAAVTDAERSAPLLPRHPAYVIYTSGSTGTPKGVVATHFGLPHVTALQVERFGARPGSRVLQFASTSFDSAVWELCFALLSGATLVMAPSERLLPGEPLAATCAAYGVTHLTLPPTSLAAMPADGLPLDVTLIVAGEASTAGLVEAWAPGRKMINGYGPTEATVSATMTDPLTPDGQNPPIGYPIANARVYVLDEGLQPVPQGVRGELYVTGPGLARGYLGRPGLTAQRFVANPFGLPGERMYRTGDVVRWRADGQLDFLGRADDQIKIRGYRVELGEVESALLAHPGVSQAAVVVREDQPGNKRLIGYVVPAAPTDDTEGRESGEHVEEWRDIYDAIYEQDPEVATIGEDFAGWNSSYDGEPIALEEMREWRRVTVERIHELGARRALEIGVGSGLLLAHAAPRCEAYWGTDISAPVIDRLGRQIGGHPDLADRVRLSCRAADDLSGLPSGYFDTIVLNSVIQYFPHADYLTGVLRSAMELLAPGGRILIGDVRNLRLIRTLRTAVQLHRASATAQPADVRRAVEHDLLLEKELLVAPEFFDSLADRLPGLARVDVRLKQGRHHNELTRHRYDAVLHKHPLEAGAPVGGGASVPAPAPEPRLSWGEDDGGPGTLAGLEALLRASYPDGVRVGGIPNLRLAGEVAALQLIGNGGSVADARRALDEPGTSAIDPEAVRRLGEELGYRTVVTWSPAGDGSFDARFHAPGLPADGVPADGVPDRAARPAPFDAAPLGPLTNHPAASQQITALGGAAREFAGERLPQHMVPSAVVVLPELPVTANGKLDRRALPAPEPAAGTSRPPVTPVEQVLCDLYAQVLGVQLVGAEDDFFDLGGHSLLATRLISRIRATLGAELQIRTLFKAPTPAELARALNQSDAARPALDLVLPLRSRGERPPLFCAHPAGGIGWPYAGLLGHLGLDRPLYAVQARRLTDPEAVPGSMEEMAADYVREIRAIQPSGPYHLLGWSFGGMVAHAMATRLREEGEEVGLLVLLDTYVRAEGVPAEEPQGGEQQIFGLLLDAAGYRPEDVEGQELTRDLVVDLLRRSDLLPPEILRDDALSAMVETYTHNIGLQAKFTPGRFDGDLLLFTASPSDTGMDVTPELWRPYVSGSISTHPIIGEHHHLMRPQALSQLGPILRDALDQTSRS</sequence>
<protein>
    <submittedName>
        <fullName evidence="6">Amino acid adenylation domain-containing protein</fullName>
    </submittedName>
</protein>
<dbReference type="InterPro" id="IPR000873">
    <property type="entry name" value="AMP-dep_synth/lig_dom"/>
</dbReference>
<name>A0ABS4L6Y8_STRAV</name>
<evidence type="ECO:0000313" key="6">
    <source>
        <dbReference type="EMBL" id="MBP2037870.1"/>
    </source>
</evidence>
<dbReference type="PANTHER" id="PTHR45527">
    <property type="entry name" value="NONRIBOSOMAL PEPTIDE SYNTHETASE"/>
    <property type="match status" value="1"/>
</dbReference>
<dbReference type="InterPro" id="IPR001242">
    <property type="entry name" value="Condensation_dom"/>
</dbReference>
<dbReference type="InterPro" id="IPR023213">
    <property type="entry name" value="CAT-like_dom_sf"/>
</dbReference>
<dbReference type="InterPro" id="IPR010071">
    <property type="entry name" value="AA_adenyl_dom"/>
</dbReference>
<dbReference type="SMART" id="SM00823">
    <property type="entry name" value="PKS_PP"/>
    <property type="match status" value="2"/>
</dbReference>
<dbReference type="PROSITE" id="PS00455">
    <property type="entry name" value="AMP_BINDING"/>
    <property type="match status" value="2"/>
</dbReference>
<dbReference type="InterPro" id="IPR045851">
    <property type="entry name" value="AMP-bd_C_sf"/>
</dbReference>
<dbReference type="CDD" id="cd19540">
    <property type="entry name" value="LCL_NRPS-like"/>
    <property type="match status" value="1"/>
</dbReference>
<dbReference type="Gene3D" id="3.30.559.10">
    <property type="entry name" value="Chloramphenicol acetyltransferase-like domain"/>
    <property type="match status" value="2"/>
</dbReference>